<dbReference type="Proteomes" id="UP000309997">
    <property type="component" value="Unassembled WGS sequence"/>
</dbReference>
<proteinExistence type="predicted"/>
<gene>
    <name evidence="1" type="ORF">D5086_015467</name>
</gene>
<keyword evidence="2" id="KW-1185">Reference proteome</keyword>
<protein>
    <submittedName>
        <fullName evidence="1">Uncharacterized protein</fullName>
    </submittedName>
</protein>
<sequence>MMKALRGPSFTACEFENGGSKGCREEFISVADLTGHLFAHPCSEMVFINCFNIQDPPDSLNIAGTRNARGSSSLSRDSNATTLHSVNLNFKPKPNGFRPDLNRGVIPKFSQGHAFEAALQLLLPGKMVEGPISPEGNRPVYKANGMAAYTVTLVTYLSLWWFGVFNPSIVYDHLGEIFCALIFGSLVFCIFLYIKGHLAPSSTDSGSSGNIIIDFYWGMELYPRIGKNFDIKVFTNCRFGMMSWAVLALTYCIKQYEQNGKVADSMLVNTILMLVYVTKFFWWEVGYLNTMDIAHDRAGFYICWGCLVWVPSVYTSPGMYLVNHPVNLGLQLALYILAAGVLSIYVNYDCDRQRQEFRRTDGKCLVWGKAPSKIVASYTTTSGDTKTSLLLTSGWWGLSRHFHYVPEILAAFFWTVPALFNHFLPYFYVIFLTILLFDRAKRDDDRCGSKQTEHKCVLDSCRHLQEEGFEVTYLPVGNDGIVVDLEKLREGVDKAGYSVGGGDGSWRQRRWGMIMRGLGVRRSGCWMELGLSLMVVGVNGSVERRNAGNLNRSFACVEGESLLMGLKEEAVSSGSACTSASLEEPSCVLRALEVDEDMAHTSIRFGIDRRAIELAVREMSPLYEMMKEGIDINGHNTDWLIH</sequence>
<evidence type="ECO:0000313" key="1">
    <source>
        <dbReference type="EMBL" id="KAL3581135.1"/>
    </source>
</evidence>
<evidence type="ECO:0000313" key="2">
    <source>
        <dbReference type="Proteomes" id="UP000309997"/>
    </source>
</evidence>
<name>A0ACC4BRA1_POPAL</name>
<dbReference type="EMBL" id="RCHU02000008">
    <property type="protein sequence ID" value="KAL3581135.1"/>
    <property type="molecule type" value="Genomic_DNA"/>
</dbReference>
<organism evidence="1 2">
    <name type="scientific">Populus alba</name>
    <name type="common">White poplar</name>
    <dbReference type="NCBI Taxonomy" id="43335"/>
    <lineage>
        <taxon>Eukaryota</taxon>
        <taxon>Viridiplantae</taxon>
        <taxon>Streptophyta</taxon>
        <taxon>Embryophyta</taxon>
        <taxon>Tracheophyta</taxon>
        <taxon>Spermatophyta</taxon>
        <taxon>Magnoliopsida</taxon>
        <taxon>eudicotyledons</taxon>
        <taxon>Gunneridae</taxon>
        <taxon>Pentapetalae</taxon>
        <taxon>rosids</taxon>
        <taxon>fabids</taxon>
        <taxon>Malpighiales</taxon>
        <taxon>Salicaceae</taxon>
        <taxon>Saliceae</taxon>
        <taxon>Populus</taxon>
    </lineage>
</organism>
<reference evidence="1 2" key="1">
    <citation type="journal article" date="2024" name="Plant Biotechnol. J.">
        <title>Genome and CRISPR/Cas9 system of a widespread forest tree (Populus alba) in the world.</title>
        <authorList>
            <person name="Liu Y.J."/>
            <person name="Jiang P.F."/>
            <person name="Han X.M."/>
            <person name="Li X.Y."/>
            <person name="Wang H.M."/>
            <person name="Wang Y.J."/>
            <person name="Wang X.X."/>
            <person name="Zeng Q.Y."/>
        </authorList>
    </citation>
    <scope>NUCLEOTIDE SEQUENCE [LARGE SCALE GENOMIC DNA]</scope>
    <source>
        <strain evidence="2">cv. PAL-ZL1</strain>
    </source>
</reference>
<comment type="caution">
    <text evidence="1">The sequence shown here is derived from an EMBL/GenBank/DDBJ whole genome shotgun (WGS) entry which is preliminary data.</text>
</comment>
<accession>A0ACC4BRA1</accession>